<dbReference type="InterPro" id="IPR009057">
    <property type="entry name" value="Homeodomain-like_sf"/>
</dbReference>
<dbReference type="Proteomes" id="UP000248857">
    <property type="component" value="Unassembled WGS sequence"/>
</dbReference>
<dbReference type="SUPFAM" id="SSF46689">
    <property type="entry name" value="Homeodomain-like"/>
    <property type="match status" value="1"/>
</dbReference>
<evidence type="ECO:0000313" key="5">
    <source>
        <dbReference type="Proteomes" id="UP000248857"/>
    </source>
</evidence>
<gene>
    <name evidence="4" type="primary">ttgR_1</name>
    <name evidence="4" type="ORF">C1752_02393</name>
</gene>
<dbReference type="PANTHER" id="PTHR30055">
    <property type="entry name" value="HTH-TYPE TRANSCRIPTIONAL REGULATOR RUTR"/>
    <property type="match status" value="1"/>
</dbReference>
<keyword evidence="5" id="KW-1185">Reference proteome</keyword>
<feature type="domain" description="HTH tetR-type" evidence="3">
    <location>
        <begin position="15"/>
        <end position="75"/>
    </location>
</feature>
<dbReference type="GO" id="GO:0003700">
    <property type="term" value="F:DNA-binding transcription factor activity"/>
    <property type="evidence" value="ECO:0007669"/>
    <property type="project" value="TreeGrafter"/>
</dbReference>
<dbReference type="GO" id="GO:0000976">
    <property type="term" value="F:transcription cis-regulatory region binding"/>
    <property type="evidence" value="ECO:0007669"/>
    <property type="project" value="TreeGrafter"/>
</dbReference>
<reference evidence="4 5" key="1">
    <citation type="journal article" date="2018" name="Sci. Rep.">
        <title>A novel species of the marine cyanobacterium Acaryochloris with a unique pigment content and lifestyle.</title>
        <authorList>
            <person name="Partensky F."/>
            <person name="Six C."/>
            <person name="Ratin M."/>
            <person name="Garczarek L."/>
            <person name="Vaulot D."/>
            <person name="Probert I."/>
            <person name="Calteau A."/>
            <person name="Gourvil P."/>
            <person name="Marie D."/>
            <person name="Grebert T."/>
            <person name="Bouchier C."/>
            <person name="Le Panse S."/>
            <person name="Gachenot M."/>
            <person name="Rodriguez F."/>
            <person name="Garrido J.L."/>
        </authorList>
    </citation>
    <scope>NUCLEOTIDE SEQUENCE [LARGE SCALE GENOMIC DNA]</scope>
    <source>
        <strain evidence="4 5">RCC1774</strain>
    </source>
</reference>
<dbReference type="InterPro" id="IPR001647">
    <property type="entry name" value="HTH_TetR"/>
</dbReference>
<dbReference type="AlphaFoldDB" id="A0A2W1JIP2"/>
<dbReference type="EMBL" id="PQWO01000006">
    <property type="protein sequence ID" value="PZD73308.1"/>
    <property type="molecule type" value="Genomic_DNA"/>
</dbReference>
<dbReference type="InterPro" id="IPR050109">
    <property type="entry name" value="HTH-type_TetR-like_transc_reg"/>
</dbReference>
<evidence type="ECO:0000256" key="1">
    <source>
        <dbReference type="ARBA" id="ARBA00023125"/>
    </source>
</evidence>
<sequence length="197" mass="22479">MSIRSRMVKKKDGPKLSRHDWIEQGLKALAASGIEAVRVEPLAKMMQVTKGSFYWHFRNRAELLTAILEKWVSQQTDGIIDQVEAAGGMPREKLLRLFELAIQDEGREEIAIRAWATNDAIVAKTLVQVDQRRLDYTKDLFISIGFTSTEALVRARMAYYALVGEFAIGVYPKAYANQAERLTEIRLRYEILVNTTE</sequence>
<dbReference type="PANTHER" id="PTHR30055:SF239">
    <property type="entry name" value="TRANSCRIPTIONAL REGULATORY PROTEIN"/>
    <property type="match status" value="1"/>
</dbReference>
<proteinExistence type="predicted"/>
<dbReference type="PROSITE" id="PS50977">
    <property type="entry name" value="HTH_TETR_2"/>
    <property type="match status" value="1"/>
</dbReference>
<organism evidence="4 5">
    <name type="scientific">Acaryochloris thomasi RCC1774</name>
    <dbReference type="NCBI Taxonomy" id="1764569"/>
    <lineage>
        <taxon>Bacteria</taxon>
        <taxon>Bacillati</taxon>
        <taxon>Cyanobacteriota</taxon>
        <taxon>Cyanophyceae</taxon>
        <taxon>Acaryochloridales</taxon>
        <taxon>Acaryochloridaceae</taxon>
        <taxon>Acaryochloris</taxon>
        <taxon>Acaryochloris thomasi</taxon>
    </lineage>
</organism>
<accession>A0A2W1JIP2</accession>
<protein>
    <submittedName>
        <fullName evidence="4">HTH-type transcriptional regulator TtgR</fullName>
    </submittedName>
</protein>
<evidence type="ECO:0000313" key="4">
    <source>
        <dbReference type="EMBL" id="PZD73308.1"/>
    </source>
</evidence>
<keyword evidence="1 2" id="KW-0238">DNA-binding</keyword>
<feature type="DNA-binding region" description="H-T-H motif" evidence="2">
    <location>
        <begin position="38"/>
        <end position="57"/>
    </location>
</feature>
<evidence type="ECO:0000256" key="2">
    <source>
        <dbReference type="PROSITE-ProRule" id="PRU00335"/>
    </source>
</evidence>
<comment type="caution">
    <text evidence="4">The sequence shown here is derived from an EMBL/GenBank/DDBJ whole genome shotgun (WGS) entry which is preliminary data.</text>
</comment>
<evidence type="ECO:0000259" key="3">
    <source>
        <dbReference type="PROSITE" id="PS50977"/>
    </source>
</evidence>
<dbReference type="Pfam" id="PF00440">
    <property type="entry name" value="TetR_N"/>
    <property type="match status" value="1"/>
</dbReference>
<name>A0A2W1JIP2_9CYAN</name>
<dbReference type="Gene3D" id="1.10.357.10">
    <property type="entry name" value="Tetracycline Repressor, domain 2"/>
    <property type="match status" value="1"/>
</dbReference>
<dbReference type="OrthoDB" id="9812484at2"/>